<accession>A0ABM0JXK1</accession>
<feature type="signal peptide" evidence="1">
    <location>
        <begin position="1"/>
        <end position="16"/>
    </location>
</feature>
<dbReference type="RefSeq" id="XP_005103901.1">
    <property type="nucleotide sequence ID" value="XM_005103844.3"/>
</dbReference>
<reference evidence="3" key="1">
    <citation type="submission" date="2025-08" db="UniProtKB">
        <authorList>
            <consortium name="RefSeq"/>
        </authorList>
    </citation>
    <scope>IDENTIFICATION</scope>
</reference>
<evidence type="ECO:0000256" key="1">
    <source>
        <dbReference type="SAM" id="SignalP"/>
    </source>
</evidence>
<organism evidence="2 3">
    <name type="scientific">Aplysia californica</name>
    <name type="common">California sea hare</name>
    <dbReference type="NCBI Taxonomy" id="6500"/>
    <lineage>
        <taxon>Eukaryota</taxon>
        <taxon>Metazoa</taxon>
        <taxon>Spiralia</taxon>
        <taxon>Lophotrochozoa</taxon>
        <taxon>Mollusca</taxon>
        <taxon>Gastropoda</taxon>
        <taxon>Heterobranchia</taxon>
        <taxon>Euthyneura</taxon>
        <taxon>Tectipleura</taxon>
        <taxon>Aplysiida</taxon>
        <taxon>Aplysioidea</taxon>
        <taxon>Aplysiidae</taxon>
        <taxon>Aplysia</taxon>
    </lineage>
</organism>
<protein>
    <submittedName>
        <fullName evidence="3">Uncharacterized protein LOC101846831</fullName>
    </submittedName>
</protein>
<evidence type="ECO:0000313" key="3">
    <source>
        <dbReference type="RefSeq" id="XP_005103901.1"/>
    </source>
</evidence>
<proteinExistence type="predicted"/>
<dbReference type="GeneID" id="101846831"/>
<gene>
    <name evidence="3" type="primary">LOC101846831</name>
</gene>
<sequence>MRLALLLVALVTVVSGAPLLDQDRRSLIDIVEKVEEVIGEITNVLTPSGKRTPNQLQLMSHFDLHDHPIKYSRKDLADIVKKIEELFLEAVHENNGRHNSVNHIQIIG</sequence>
<name>A0ABM0JXK1_APLCA</name>
<keyword evidence="2" id="KW-1185">Reference proteome</keyword>
<dbReference type="Proteomes" id="UP000694888">
    <property type="component" value="Unplaced"/>
</dbReference>
<feature type="chain" id="PRO_5046651418" evidence="1">
    <location>
        <begin position="17"/>
        <end position="108"/>
    </location>
</feature>
<evidence type="ECO:0000313" key="2">
    <source>
        <dbReference type="Proteomes" id="UP000694888"/>
    </source>
</evidence>
<keyword evidence="1" id="KW-0732">Signal</keyword>